<proteinExistence type="predicted"/>
<reference evidence="1" key="1">
    <citation type="submission" date="2016-10" db="EMBL/GenBank/DDBJ databases">
        <authorList>
            <person name="See-Too W.S."/>
        </authorList>
    </citation>
    <scope>NUCLEOTIDE SEQUENCE</scope>
    <source>
        <strain evidence="1">DSM 22276</strain>
    </source>
</reference>
<dbReference type="Proteomes" id="UP000092495">
    <property type="component" value="Chromosome"/>
</dbReference>
<evidence type="ECO:0008006" key="3">
    <source>
        <dbReference type="Google" id="ProtNLM"/>
    </source>
</evidence>
<name>A0A1C7EJK1_9BACL</name>
<dbReference type="AlphaFoldDB" id="A0A1C7EJK1"/>
<keyword evidence="2" id="KW-1185">Reference proteome</keyword>
<dbReference type="STRING" id="414778.BCM40_10915"/>
<sequence>MESLVKRKNNITVVDSIMGSGKTSWAIHYINTSPKCKKFIFITPYLTEIQRVIEKTNKSFIQPLPKGKRSKLESLKNAIVNGDNIVSTHALFKRCDSELIQLLEAENYTLILDEVIDVIDEINITKDDIKILLNSVDENGEKIISIGDKGEVKWNAKSYGYGNYQSVRNIANSGNLVLFDESKMYWLFPAEIFESFTQIYILTYMFEGQVQSYYYQLFKIDYRLKSVGYEKEKGYYLKEYEGRMNENRKQLKSLINIYYSSPSDNRDMNKIGEKFNSFSKSYLTEQLKSQKYKDLIKKNSYNFYRHKVKCSTKKVIWTSFKDYEKILTPVGLKKSFVPLNARATNQYAAATTCIYLSNRYMNPLIKRYFQSHGIKVNEELFALSELLQWLFRSAIRKQQKIDVYIPSSRMRTLLEKYLNNEI</sequence>
<evidence type="ECO:0000313" key="1">
    <source>
        <dbReference type="EMBL" id="ANU23846.1"/>
    </source>
</evidence>
<accession>A0A1C7EJK1</accession>
<dbReference type="RefSeq" id="WP_065526831.1">
    <property type="nucleotide sequence ID" value="NZ_CP016543.2"/>
</dbReference>
<dbReference type="Gene3D" id="3.40.50.300">
    <property type="entry name" value="P-loop containing nucleotide triphosphate hydrolases"/>
    <property type="match status" value="1"/>
</dbReference>
<evidence type="ECO:0000313" key="2">
    <source>
        <dbReference type="Proteomes" id="UP000092495"/>
    </source>
</evidence>
<organism evidence="1 2">
    <name type="scientific">Planococcus donghaensis</name>
    <dbReference type="NCBI Taxonomy" id="414778"/>
    <lineage>
        <taxon>Bacteria</taxon>
        <taxon>Bacillati</taxon>
        <taxon>Bacillota</taxon>
        <taxon>Bacilli</taxon>
        <taxon>Bacillales</taxon>
        <taxon>Caryophanaceae</taxon>
        <taxon>Planococcus</taxon>
    </lineage>
</organism>
<dbReference type="KEGG" id="pdg:BCM40_10915"/>
<dbReference type="OrthoDB" id="1898893at2"/>
<protein>
    <recommendedName>
        <fullName evidence="3">Helicase/UvrB N-terminal domain-containing protein</fullName>
    </recommendedName>
</protein>
<dbReference type="InterPro" id="IPR027417">
    <property type="entry name" value="P-loop_NTPase"/>
</dbReference>
<dbReference type="EMBL" id="CP016543">
    <property type="protein sequence ID" value="ANU23846.1"/>
    <property type="molecule type" value="Genomic_DNA"/>
</dbReference>
<gene>
    <name evidence="1" type="ORF">BCM40_10915</name>
</gene>